<dbReference type="EMBL" id="JAJGNA010000013">
    <property type="protein sequence ID" value="MCC4309242.1"/>
    <property type="molecule type" value="Genomic_DNA"/>
</dbReference>
<dbReference type="RefSeq" id="WP_204426565.1">
    <property type="nucleotide sequence ID" value="NZ_JADDOL010000001.1"/>
</dbReference>
<keyword evidence="1" id="KW-0812">Transmembrane</keyword>
<accession>A0A9Q3YMX8</accession>
<reference evidence="2" key="1">
    <citation type="submission" date="2021-10" db="EMBL/GenBank/DDBJ databases">
        <title>The diversity and Nitrogen Metabolism of Culturable Nitrate-Utilizing Bacteria Within the Oxygen Minimum Zone of the Changjiang (Yangtze River)Estuary.</title>
        <authorList>
            <person name="Zhang D."/>
            <person name="Zheng J."/>
            <person name="Liu S."/>
            <person name="He W."/>
        </authorList>
    </citation>
    <scope>NUCLEOTIDE SEQUENCE</scope>
    <source>
        <strain evidence="2">FXH-223</strain>
    </source>
</reference>
<comment type="caution">
    <text evidence="2">The sequence shown here is derived from an EMBL/GenBank/DDBJ whole genome shotgun (WGS) entry which is preliminary data.</text>
</comment>
<keyword evidence="1" id="KW-0472">Membrane</keyword>
<keyword evidence="1" id="KW-1133">Transmembrane helix</keyword>
<keyword evidence="3" id="KW-1185">Reference proteome</keyword>
<feature type="transmembrane region" description="Helical" evidence="1">
    <location>
        <begin position="37"/>
        <end position="54"/>
    </location>
</feature>
<dbReference type="AlphaFoldDB" id="A0A9Q3YMX8"/>
<name>A0A9Q3YMX8_9GAMM</name>
<evidence type="ECO:0000256" key="1">
    <source>
        <dbReference type="SAM" id="Phobius"/>
    </source>
</evidence>
<evidence type="ECO:0000313" key="3">
    <source>
        <dbReference type="Proteomes" id="UP001108027"/>
    </source>
</evidence>
<sequence>MPFLLFAVQLAGCFLLYLSDRQQRLLRRALPPAARLAGWVLVAGAAAGWAWLLGTGVGLFTAMWVFALGALVPTLIVGHWVDGYRPGRRQGAGGRS</sequence>
<organism evidence="2 3">
    <name type="scientific">Alloalcanivorax marinus</name>
    <dbReference type="NCBI Taxonomy" id="1177169"/>
    <lineage>
        <taxon>Bacteria</taxon>
        <taxon>Pseudomonadati</taxon>
        <taxon>Pseudomonadota</taxon>
        <taxon>Gammaproteobacteria</taxon>
        <taxon>Oceanospirillales</taxon>
        <taxon>Alcanivoracaceae</taxon>
        <taxon>Alloalcanivorax</taxon>
    </lineage>
</organism>
<dbReference type="Proteomes" id="UP001108027">
    <property type="component" value="Unassembled WGS sequence"/>
</dbReference>
<gene>
    <name evidence="2" type="ORF">LL252_11725</name>
</gene>
<evidence type="ECO:0000313" key="2">
    <source>
        <dbReference type="EMBL" id="MCC4309242.1"/>
    </source>
</evidence>
<feature type="transmembrane region" description="Helical" evidence="1">
    <location>
        <begin position="61"/>
        <end position="81"/>
    </location>
</feature>
<protein>
    <submittedName>
        <fullName evidence="2">Uncharacterized protein</fullName>
    </submittedName>
</protein>
<proteinExistence type="predicted"/>